<protein>
    <recommendedName>
        <fullName evidence="4">Glycosyltransferase</fullName>
    </recommendedName>
</protein>
<feature type="compositionally biased region" description="Low complexity" evidence="1">
    <location>
        <begin position="382"/>
        <end position="391"/>
    </location>
</feature>
<name>A0ABV3V027_9MICC</name>
<dbReference type="EMBL" id="JAYWLU010000004">
    <property type="protein sequence ID" value="MEX3594064.1"/>
    <property type="molecule type" value="Genomic_DNA"/>
</dbReference>
<keyword evidence="3" id="KW-1185">Reference proteome</keyword>
<evidence type="ECO:0000256" key="1">
    <source>
        <dbReference type="SAM" id="MobiDB-lite"/>
    </source>
</evidence>
<evidence type="ECO:0000313" key="3">
    <source>
        <dbReference type="Proteomes" id="UP001558481"/>
    </source>
</evidence>
<evidence type="ECO:0008006" key="4">
    <source>
        <dbReference type="Google" id="ProtNLM"/>
    </source>
</evidence>
<dbReference type="Proteomes" id="UP001558481">
    <property type="component" value="Unassembled WGS sequence"/>
</dbReference>
<accession>A0ABV3V027</accession>
<feature type="region of interest" description="Disordered" evidence="1">
    <location>
        <begin position="366"/>
        <end position="409"/>
    </location>
</feature>
<gene>
    <name evidence="2" type="ORF">VVR66_05005</name>
</gene>
<reference evidence="2 3" key="1">
    <citation type="journal article" date="2024" name="Fungal Genet. Biol.">
        <title>The porcine skin microbiome exhibits broad fungal antagonism.</title>
        <authorList>
            <person name="De La Cruz K.F."/>
            <person name="Townsend E.C."/>
            <person name="Alex Cheong J.Z."/>
            <person name="Salamzade R."/>
            <person name="Liu A."/>
            <person name="Sandstrom S."/>
            <person name="Davila E."/>
            <person name="Huang L."/>
            <person name="Xu K.H."/>
            <person name="Wu S.Y."/>
            <person name="Meudt J.J."/>
            <person name="Shanmuganayagam D."/>
            <person name="Gibson A.L.F."/>
            <person name="Kalan L.R."/>
        </authorList>
    </citation>
    <scope>NUCLEOTIDE SEQUENCE [LARGE SCALE GENOMIC DNA]</scope>
    <source>
        <strain evidence="2 3">LK2625</strain>
    </source>
</reference>
<evidence type="ECO:0000313" key="2">
    <source>
        <dbReference type="EMBL" id="MEX3594064.1"/>
    </source>
</evidence>
<organism evidence="2 3">
    <name type="scientific">Kocuria carniphila</name>
    <dbReference type="NCBI Taxonomy" id="262208"/>
    <lineage>
        <taxon>Bacteria</taxon>
        <taxon>Bacillati</taxon>
        <taxon>Actinomycetota</taxon>
        <taxon>Actinomycetes</taxon>
        <taxon>Micrococcales</taxon>
        <taxon>Micrococcaceae</taxon>
        <taxon>Kocuria</taxon>
    </lineage>
</organism>
<proteinExistence type="predicted"/>
<dbReference type="SUPFAM" id="SSF53756">
    <property type="entry name" value="UDP-Glycosyltransferase/glycogen phosphorylase"/>
    <property type="match status" value="1"/>
</dbReference>
<sequence length="409" mass="43553">MSAEHDNPSRPTRTTPRDAVVVCPTEYGGQLEHAADLALALLEDPQADRVWLVSRPGAREYLGWGSDHPIQVVETVPPRRPQSPESKLGKLVKPVLQVADLLREHAAVRSVAKQADGRAVLALDSTKYPLPRVLCASRNQAVSVFVHNAQPHFDLTNPSVRERVLLWLERSCARRSDQVITHGQDQGEIVRGYTAKPVTAVDLPVSSRLELADAPASSAIPSTPYALCIGELRANKGIELAMDAAVRADIPLLVRGAAESPELSYSLARRAAAGRCVDFADEFLSREDFNAFILNAAVIVLPYTHFDAHSGVLAKAVGAEVSVVSSDLASLRAQAGDYPHFTAADVHDTDAFGAALLTAFDAAVSGSRDSSRQPVGEGSGHGTHAAAASASKHQDWAPSVAAVMSAERA</sequence>
<comment type="caution">
    <text evidence="2">The sequence shown here is derived from an EMBL/GenBank/DDBJ whole genome shotgun (WGS) entry which is preliminary data.</text>
</comment>
<dbReference type="RefSeq" id="WP_368629645.1">
    <property type="nucleotide sequence ID" value="NZ_JAYWLU010000004.1"/>
</dbReference>
<dbReference type="Gene3D" id="3.40.50.2000">
    <property type="entry name" value="Glycogen Phosphorylase B"/>
    <property type="match status" value="1"/>
</dbReference>